<dbReference type="EMBL" id="BPWL01000005">
    <property type="protein sequence ID" value="GJJ10201.1"/>
    <property type="molecule type" value="Genomic_DNA"/>
</dbReference>
<protein>
    <submittedName>
        <fullName evidence="2">Uncharacterized protein</fullName>
    </submittedName>
</protein>
<keyword evidence="3" id="KW-1185">Reference proteome</keyword>
<reference evidence="2" key="1">
    <citation type="submission" date="2021-10" db="EMBL/GenBank/DDBJ databases">
        <title>De novo Genome Assembly of Clathrus columnatus (Basidiomycota, Fungi) Using Illumina and Nanopore Sequence Data.</title>
        <authorList>
            <person name="Ogiso-Tanaka E."/>
            <person name="Itagaki H."/>
            <person name="Hosoya T."/>
            <person name="Hosaka K."/>
        </authorList>
    </citation>
    <scope>NUCLEOTIDE SEQUENCE</scope>
    <source>
        <strain evidence="2">MO-923</strain>
    </source>
</reference>
<dbReference type="AlphaFoldDB" id="A0AAV5A6E0"/>
<keyword evidence="1" id="KW-0175">Coiled coil</keyword>
<gene>
    <name evidence="2" type="ORF">Clacol_004427</name>
</gene>
<evidence type="ECO:0000313" key="3">
    <source>
        <dbReference type="Proteomes" id="UP001050691"/>
    </source>
</evidence>
<feature type="coiled-coil region" evidence="1">
    <location>
        <begin position="18"/>
        <end position="45"/>
    </location>
</feature>
<sequence length="85" mass="9558">MSSTAATPERTTALEIQINMMANKINILEAEIERLRRDMDSKNGTLLTGPELHLPPYIFVEHGNNTVVIARQAVKACPTKYFEEN</sequence>
<accession>A0AAV5A6E0</accession>
<proteinExistence type="predicted"/>
<dbReference type="Proteomes" id="UP001050691">
    <property type="component" value="Unassembled WGS sequence"/>
</dbReference>
<evidence type="ECO:0000313" key="2">
    <source>
        <dbReference type="EMBL" id="GJJ10201.1"/>
    </source>
</evidence>
<comment type="caution">
    <text evidence="2">The sequence shown here is derived from an EMBL/GenBank/DDBJ whole genome shotgun (WGS) entry which is preliminary data.</text>
</comment>
<name>A0AAV5A6E0_9AGAM</name>
<evidence type="ECO:0000256" key="1">
    <source>
        <dbReference type="SAM" id="Coils"/>
    </source>
</evidence>
<organism evidence="2 3">
    <name type="scientific">Clathrus columnatus</name>
    <dbReference type="NCBI Taxonomy" id="1419009"/>
    <lineage>
        <taxon>Eukaryota</taxon>
        <taxon>Fungi</taxon>
        <taxon>Dikarya</taxon>
        <taxon>Basidiomycota</taxon>
        <taxon>Agaricomycotina</taxon>
        <taxon>Agaricomycetes</taxon>
        <taxon>Phallomycetidae</taxon>
        <taxon>Phallales</taxon>
        <taxon>Clathraceae</taxon>
        <taxon>Clathrus</taxon>
    </lineage>
</organism>